<dbReference type="Pfam" id="PF02146">
    <property type="entry name" value="SIR2"/>
    <property type="match status" value="1"/>
</dbReference>
<dbReference type="PROSITE" id="PS50305">
    <property type="entry name" value="SIRTUIN"/>
    <property type="match status" value="1"/>
</dbReference>
<comment type="caution">
    <text evidence="5">Lacks conserved residue(s) required for the propagation of feature annotation.</text>
</comment>
<dbReference type="EC" id="2.3.1.286" evidence="5"/>
<evidence type="ECO:0000256" key="3">
    <source>
        <dbReference type="ARBA" id="ARBA00022833"/>
    </source>
</evidence>
<keyword evidence="5" id="KW-0963">Cytoplasm</keyword>
<evidence type="ECO:0000256" key="4">
    <source>
        <dbReference type="ARBA" id="ARBA00023027"/>
    </source>
</evidence>
<sequence length="284" mass="31237">MPNDSGQHALQRFIAEHRRLFVLTGAGCSTDSGIPDYRDTDGSWKRSQPVTYQAFISDTLTRQRYWARSMVGWRRFGHALPNDTHHALFQLEQLGKVQLLLTQNVDGLHQRAGNRDVLDMHGRLDTVRCLGCEHRSPRHTFQHMLLELNPSWAKLDAADAPDGDADLEGHDFGTFVIPPCPHCGGMLKPDVVFYGENVPRDRVATAIQALDAADAMLVVGSSLMVFSGYRFAHAAAKAGKPIAAVNLGRTRADPLLSLKVEQPCAEALAFLRDNASTASAEEIA</sequence>
<keyword evidence="1 5" id="KW-0808">Transferase</keyword>
<feature type="binding site" evidence="5">
    <location>
        <begin position="246"/>
        <end position="248"/>
    </location>
    <ligand>
        <name>NAD(+)</name>
        <dbReference type="ChEBI" id="CHEBI:57540"/>
    </ligand>
</feature>
<dbReference type="HAMAP" id="MF_01967">
    <property type="entry name" value="Sirtuin_ClassII"/>
    <property type="match status" value="1"/>
</dbReference>
<feature type="binding site" evidence="5 6">
    <location>
        <position position="180"/>
    </location>
    <ligand>
        <name>Zn(2+)</name>
        <dbReference type="ChEBI" id="CHEBI:29105"/>
    </ligand>
</feature>
<dbReference type="Proteomes" id="UP001620405">
    <property type="component" value="Unassembled WGS sequence"/>
</dbReference>
<dbReference type="InterPro" id="IPR026587">
    <property type="entry name" value="Sirtuin_class_II"/>
</dbReference>
<feature type="binding site" evidence="5">
    <location>
        <begin position="220"/>
        <end position="222"/>
    </location>
    <ligand>
        <name>NAD(+)</name>
        <dbReference type="ChEBI" id="CHEBI:57540"/>
    </ligand>
</feature>
<protein>
    <recommendedName>
        <fullName evidence="5">NAD-dependent protein deacetylase</fullName>
        <ecNumber evidence="5">2.3.1.286</ecNumber>
    </recommendedName>
    <alternativeName>
        <fullName evidence="5">Regulatory protein SIR2 homolog</fullName>
    </alternativeName>
</protein>
<keyword evidence="3 5" id="KW-0862">Zinc</keyword>
<dbReference type="InterPro" id="IPR050134">
    <property type="entry name" value="NAD-dep_sirtuin_deacylases"/>
</dbReference>
<dbReference type="Gene3D" id="3.40.50.1220">
    <property type="entry name" value="TPP-binding domain"/>
    <property type="match status" value="1"/>
</dbReference>
<dbReference type="CDD" id="cd01409">
    <property type="entry name" value="SIRT4"/>
    <property type="match status" value="1"/>
</dbReference>
<dbReference type="InterPro" id="IPR026591">
    <property type="entry name" value="Sirtuin_cat_small_dom_sf"/>
</dbReference>
<comment type="catalytic activity">
    <reaction evidence="5">
        <text>N(6)-acetyl-L-lysyl-[protein] + NAD(+) + H2O = 2''-O-acetyl-ADP-D-ribose + nicotinamide + L-lysyl-[protein]</text>
        <dbReference type="Rhea" id="RHEA:43636"/>
        <dbReference type="Rhea" id="RHEA-COMP:9752"/>
        <dbReference type="Rhea" id="RHEA-COMP:10731"/>
        <dbReference type="ChEBI" id="CHEBI:15377"/>
        <dbReference type="ChEBI" id="CHEBI:17154"/>
        <dbReference type="ChEBI" id="CHEBI:29969"/>
        <dbReference type="ChEBI" id="CHEBI:57540"/>
        <dbReference type="ChEBI" id="CHEBI:61930"/>
        <dbReference type="ChEBI" id="CHEBI:83767"/>
        <dbReference type="EC" id="2.3.1.286"/>
    </reaction>
</comment>
<feature type="binding site" evidence="5">
    <location>
        <begin position="103"/>
        <end position="106"/>
    </location>
    <ligand>
        <name>NAD(+)</name>
        <dbReference type="ChEBI" id="CHEBI:57540"/>
    </ligand>
</feature>
<proteinExistence type="inferred from homology"/>
<feature type="binding site" evidence="5 6">
    <location>
        <position position="129"/>
    </location>
    <ligand>
        <name>Zn(2+)</name>
        <dbReference type="ChEBI" id="CHEBI:29105"/>
    </ligand>
</feature>
<dbReference type="InterPro" id="IPR026590">
    <property type="entry name" value="Ssirtuin_cat_dom"/>
</dbReference>
<comment type="function">
    <text evidence="5">NAD-dependent protein deacetylase which modulates the activities of several enzymes which are inactive in their acetylated form.</text>
</comment>
<dbReference type="PANTHER" id="PTHR11085">
    <property type="entry name" value="NAD-DEPENDENT PROTEIN DEACYLASE SIRTUIN-5, MITOCHONDRIAL-RELATED"/>
    <property type="match status" value="1"/>
</dbReference>
<comment type="subcellular location">
    <subcellularLocation>
        <location evidence="5">Cytoplasm</location>
    </subcellularLocation>
</comment>
<comment type="cofactor">
    <cofactor evidence="5">
        <name>Zn(2+)</name>
        <dbReference type="ChEBI" id="CHEBI:29105"/>
    </cofactor>
    <text evidence="5">Binds 1 zinc ion per subunit.</text>
</comment>
<feature type="domain" description="Deacetylase sirtuin-type" evidence="7">
    <location>
        <begin position="1"/>
        <end position="284"/>
    </location>
</feature>
<gene>
    <name evidence="5" type="primary">cobB</name>
    <name evidence="8" type="ORF">ISP13_08640</name>
</gene>
<evidence type="ECO:0000256" key="6">
    <source>
        <dbReference type="PROSITE-ProRule" id="PRU00236"/>
    </source>
</evidence>
<evidence type="ECO:0000313" key="8">
    <source>
        <dbReference type="EMBL" id="MFK2873598.1"/>
    </source>
</evidence>
<evidence type="ECO:0000256" key="1">
    <source>
        <dbReference type="ARBA" id="ARBA00022679"/>
    </source>
</evidence>
<feature type="binding site" evidence="5">
    <location>
        <position position="264"/>
    </location>
    <ligand>
        <name>NAD(+)</name>
        <dbReference type="ChEBI" id="CHEBI:57540"/>
    </ligand>
</feature>
<accession>A0ABW8IUF3</accession>
<reference evidence="8 9" key="1">
    <citation type="submission" date="2020-10" db="EMBL/GenBank/DDBJ databases">
        <title>Phylogeny of dyella-like bacteria.</title>
        <authorList>
            <person name="Fu J."/>
        </authorList>
    </citation>
    <scope>NUCLEOTIDE SEQUENCE [LARGE SCALE GENOMIC DNA]</scope>
    <source>
        <strain evidence="8 9">DHOB07</strain>
    </source>
</reference>
<dbReference type="SUPFAM" id="SSF52467">
    <property type="entry name" value="DHS-like NAD/FAD-binding domain"/>
    <property type="match status" value="1"/>
</dbReference>
<dbReference type="NCBIfam" id="NF003738">
    <property type="entry name" value="PRK05333.1"/>
    <property type="match status" value="1"/>
</dbReference>
<evidence type="ECO:0000259" key="7">
    <source>
        <dbReference type="PROSITE" id="PS50305"/>
    </source>
</evidence>
<organism evidence="8 9">
    <name type="scientific">Dyella lipolytica</name>
    <dbReference type="NCBI Taxonomy" id="1867835"/>
    <lineage>
        <taxon>Bacteria</taxon>
        <taxon>Pseudomonadati</taxon>
        <taxon>Pseudomonadota</taxon>
        <taxon>Gammaproteobacteria</taxon>
        <taxon>Lysobacterales</taxon>
        <taxon>Rhodanobacteraceae</taxon>
        <taxon>Dyella</taxon>
    </lineage>
</organism>
<dbReference type="InterPro" id="IPR029035">
    <property type="entry name" value="DHS-like_NAD/FAD-binding_dom"/>
</dbReference>
<dbReference type="PANTHER" id="PTHR11085:SF10">
    <property type="entry name" value="NAD-DEPENDENT PROTEIN DEACYLASE SIRTUIN-5, MITOCHONDRIAL-RELATED"/>
    <property type="match status" value="1"/>
</dbReference>
<keyword evidence="9" id="KW-1185">Reference proteome</keyword>
<evidence type="ECO:0000313" key="9">
    <source>
        <dbReference type="Proteomes" id="UP001620405"/>
    </source>
</evidence>
<keyword evidence="2 5" id="KW-0479">Metal-binding</keyword>
<dbReference type="EMBL" id="JADIKG010000011">
    <property type="protein sequence ID" value="MFK2873598.1"/>
    <property type="molecule type" value="Genomic_DNA"/>
</dbReference>
<name>A0ABW8IUF3_9GAMM</name>
<feature type="binding site" evidence="5 6">
    <location>
        <position position="183"/>
    </location>
    <ligand>
        <name>Zn(2+)</name>
        <dbReference type="ChEBI" id="CHEBI:29105"/>
    </ligand>
</feature>
<comment type="caution">
    <text evidence="8">The sequence shown here is derived from an EMBL/GenBank/DDBJ whole genome shotgun (WGS) entry which is preliminary data.</text>
</comment>
<feature type="binding site" evidence="5 6">
    <location>
        <position position="132"/>
    </location>
    <ligand>
        <name>Zn(2+)</name>
        <dbReference type="ChEBI" id="CHEBI:29105"/>
    </ligand>
</feature>
<dbReference type="RefSeq" id="WP_284396989.1">
    <property type="nucleotide sequence ID" value="NZ_BSNQ01000003.1"/>
</dbReference>
<evidence type="ECO:0000256" key="2">
    <source>
        <dbReference type="ARBA" id="ARBA00022723"/>
    </source>
</evidence>
<feature type="active site" description="Proton acceptor" evidence="5 6">
    <location>
        <position position="121"/>
    </location>
</feature>
<dbReference type="Gene3D" id="3.30.1600.10">
    <property type="entry name" value="SIR2/SIRT2 'Small Domain"/>
    <property type="match status" value="1"/>
</dbReference>
<comment type="similarity">
    <text evidence="5">Belongs to the sirtuin family. Class II subfamily.</text>
</comment>
<keyword evidence="4 5" id="KW-0520">NAD</keyword>
<dbReference type="InterPro" id="IPR003000">
    <property type="entry name" value="Sirtuin"/>
</dbReference>
<evidence type="ECO:0000256" key="5">
    <source>
        <dbReference type="HAMAP-Rule" id="MF_01967"/>
    </source>
</evidence>